<accession>A0A1R3HCA3</accession>
<protein>
    <submittedName>
        <fullName evidence="1">Uncharacterized protein</fullName>
    </submittedName>
</protein>
<name>A0A1R3HCA3_COCAP</name>
<gene>
    <name evidence="1" type="ORF">CCACVL1_20209</name>
</gene>
<sequence length="19" mass="2035">MAHEKNLVKQRAAAKGIVA</sequence>
<organism evidence="1 2">
    <name type="scientific">Corchorus capsularis</name>
    <name type="common">Jute</name>
    <dbReference type="NCBI Taxonomy" id="210143"/>
    <lineage>
        <taxon>Eukaryota</taxon>
        <taxon>Viridiplantae</taxon>
        <taxon>Streptophyta</taxon>
        <taxon>Embryophyta</taxon>
        <taxon>Tracheophyta</taxon>
        <taxon>Spermatophyta</taxon>
        <taxon>Magnoliopsida</taxon>
        <taxon>eudicotyledons</taxon>
        <taxon>Gunneridae</taxon>
        <taxon>Pentapetalae</taxon>
        <taxon>rosids</taxon>
        <taxon>malvids</taxon>
        <taxon>Malvales</taxon>
        <taxon>Malvaceae</taxon>
        <taxon>Grewioideae</taxon>
        <taxon>Apeibeae</taxon>
        <taxon>Corchorus</taxon>
    </lineage>
</organism>
<dbReference type="AlphaFoldDB" id="A0A1R3HCA3"/>
<proteinExistence type="predicted"/>
<reference evidence="1 2" key="1">
    <citation type="submission" date="2013-09" db="EMBL/GenBank/DDBJ databases">
        <title>Corchorus capsularis genome sequencing.</title>
        <authorList>
            <person name="Alam M."/>
            <person name="Haque M.S."/>
            <person name="Islam M.S."/>
            <person name="Emdad E.M."/>
            <person name="Islam M.M."/>
            <person name="Ahmed B."/>
            <person name="Halim A."/>
            <person name="Hossen Q.M.M."/>
            <person name="Hossain M.Z."/>
            <person name="Ahmed R."/>
            <person name="Khan M.M."/>
            <person name="Islam R."/>
            <person name="Rashid M.M."/>
            <person name="Khan S.A."/>
            <person name="Rahman M.S."/>
            <person name="Alam M."/>
        </authorList>
    </citation>
    <scope>NUCLEOTIDE SEQUENCE [LARGE SCALE GENOMIC DNA]</scope>
    <source>
        <strain evidence="2">cv. CVL-1</strain>
        <tissue evidence="1">Whole seedling</tissue>
    </source>
</reference>
<dbReference type="EMBL" id="AWWV01012328">
    <property type="protein sequence ID" value="OMO67925.1"/>
    <property type="molecule type" value="Genomic_DNA"/>
</dbReference>
<evidence type="ECO:0000313" key="1">
    <source>
        <dbReference type="EMBL" id="OMO67925.1"/>
    </source>
</evidence>
<keyword evidence="2" id="KW-1185">Reference proteome</keyword>
<comment type="caution">
    <text evidence="1">The sequence shown here is derived from an EMBL/GenBank/DDBJ whole genome shotgun (WGS) entry which is preliminary data.</text>
</comment>
<dbReference type="Proteomes" id="UP000188268">
    <property type="component" value="Unassembled WGS sequence"/>
</dbReference>
<evidence type="ECO:0000313" key="2">
    <source>
        <dbReference type="Proteomes" id="UP000188268"/>
    </source>
</evidence>